<feature type="domain" description="AB hydrolase-1" evidence="1">
    <location>
        <begin position="59"/>
        <end position="289"/>
    </location>
</feature>
<keyword evidence="2" id="KW-0378">Hydrolase</keyword>
<accession>A0A3G4VIH5</accession>
<dbReference type="InterPro" id="IPR000073">
    <property type="entry name" value="AB_hydrolase_1"/>
</dbReference>
<dbReference type="InterPro" id="IPR029058">
    <property type="entry name" value="AB_hydrolase_fold"/>
</dbReference>
<dbReference type="InterPro" id="IPR000639">
    <property type="entry name" value="Epox_hydrolase-like"/>
</dbReference>
<dbReference type="SUPFAM" id="SSF53474">
    <property type="entry name" value="alpha/beta-Hydrolases"/>
    <property type="match status" value="1"/>
</dbReference>
<sequence length="304" mass="33918">MLLISISILIFAALLLPIIRNTEKGSLDQYSRALVPGRVIKLSEGYVHYELQGDECGEVVVLVHGFSAPSYMWEKNISSLVSAGYRVLTFDLYGRGFSDRPNTTYDCQLFVNQIEELTQAVVPKDKFHLIGLSMGGAIVSGYTSTFPHKVLSVGYIAPFNQPIDLGPLTLPVIGKWLGYSFFIPKLAANQLNDLVYPEKQPNWEKRFAEQMQYRGFRRAIIDTAINLISKDPSEDYKVVGRSGINKLVIWGDQDKVIPVKDASRVVDMLGEKTTLVLLKNAGHVLQFEAAEQVNVALLEHLARS</sequence>
<dbReference type="PANTHER" id="PTHR46438">
    <property type="entry name" value="ALPHA/BETA-HYDROLASES SUPERFAMILY PROTEIN"/>
    <property type="match status" value="1"/>
</dbReference>
<evidence type="ECO:0000313" key="2">
    <source>
        <dbReference type="EMBL" id="AYV24637.1"/>
    </source>
</evidence>
<dbReference type="EMBL" id="CP033578">
    <property type="protein sequence ID" value="AYV24637.1"/>
    <property type="molecule type" value="Genomic_DNA"/>
</dbReference>
<evidence type="ECO:0000259" key="1">
    <source>
        <dbReference type="Pfam" id="PF00561"/>
    </source>
</evidence>
<name>A0A3G4VIH5_9VIBR</name>
<dbReference type="AlphaFoldDB" id="A0A3G4VIH5"/>
<dbReference type="Pfam" id="PF00561">
    <property type="entry name" value="Abhydrolase_1"/>
    <property type="match status" value="1"/>
</dbReference>
<organism evidence="2 3">
    <name type="scientific">Vibrio mediterranei</name>
    <dbReference type="NCBI Taxonomy" id="689"/>
    <lineage>
        <taxon>Bacteria</taxon>
        <taxon>Pseudomonadati</taxon>
        <taxon>Pseudomonadota</taxon>
        <taxon>Gammaproteobacteria</taxon>
        <taxon>Vibrionales</taxon>
        <taxon>Vibrionaceae</taxon>
        <taxon>Vibrio</taxon>
    </lineage>
</organism>
<gene>
    <name evidence="2" type="ORF">ECB94_25670</name>
</gene>
<dbReference type="GO" id="GO:0016787">
    <property type="term" value="F:hydrolase activity"/>
    <property type="evidence" value="ECO:0007669"/>
    <property type="project" value="UniProtKB-KW"/>
</dbReference>
<dbReference type="Proteomes" id="UP000279760">
    <property type="component" value="Chromosome 2"/>
</dbReference>
<proteinExistence type="predicted"/>
<dbReference type="PANTHER" id="PTHR46438:SF2">
    <property type="entry name" value="ALPHA_BETA-HYDROLASES SUPERFAMILY PROTEIN"/>
    <property type="match status" value="1"/>
</dbReference>
<dbReference type="PRINTS" id="PR00412">
    <property type="entry name" value="EPOXHYDRLASE"/>
</dbReference>
<dbReference type="PRINTS" id="PR00111">
    <property type="entry name" value="ABHYDROLASE"/>
</dbReference>
<dbReference type="Gene3D" id="3.40.50.1820">
    <property type="entry name" value="alpha/beta hydrolase"/>
    <property type="match status" value="1"/>
</dbReference>
<reference evidence="2 3" key="1">
    <citation type="submission" date="2018-11" db="EMBL/GenBank/DDBJ databases">
        <title>Complete Genome Sequence of Vbrio mediterranei 117-T6: a Potential Pathogen Bacteria Isolated from the Conchocelis of Pyropia.</title>
        <authorList>
            <person name="Liu Q."/>
        </authorList>
    </citation>
    <scope>NUCLEOTIDE SEQUENCE [LARGE SCALE GENOMIC DNA]</scope>
    <source>
        <strain evidence="2 3">117-T6</strain>
    </source>
</reference>
<protein>
    <submittedName>
        <fullName evidence="2">Alpha/beta hydrolase</fullName>
    </submittedName>
</protein>
<evidence type="ECO:0000313" key="3">
    <source>
        <dbReference type="Proteomes" id="UP000279760"/>
    </source>
</evidence>